<dbReference type="RefSeq" id="WP_139234716.1">
    <property type="nucleotide sequence ID" value="NZ_FPBV01000015.1"/>
</dbReference>
<dbReference type="EMBL" id="FPBV01000015">
    <property type="protein sequence ID" value="SFU95698.1"/>
    <property type="molecule type" value="Genomic_DNA"/>
</dbReference>
<dbReference type="AlphaFoldDB" id="A0A1I7KE36"/>
<reference evidence="2" key="1">
    <citation type="submission" date="2016-10" db="EMBL/GenBank/DDBJ databases">
        <authorList>
            <person name="Varghese N."/>
        </authorList>
    </citation>
    <scope>NUCLEOTIDE SEQUENCE [LARGE SCALE GENOMIC DNA]</scope>
    <source>
        <strain evidence="2">DSM 17980</strain>
    </source>
</reference>
<accession>A0A1I7KE36</accession>
<evidence type="ECO:0000313" key="2">
    <source>
        <dbReference type="Proteomes" id="UP000183508"/>
    </source>
</evidence>
<evidence type="ECO:0000313" key="1">
    <source>
        <dbReference type="EMBL" id="SFU95698.1"/>
    </source>
</evidence>
<dbReference type="STRING" id="392015.SAMN05421543_11567"/>
<sequence>MNRFDPEYILMESVTTYNNRFPSKRDYHSAARGTSYPTVAMLIDKYGSFNNFVESFLKTYISVHECPLPDYLLGCLAYRAKVVRDRRRFHVRFITKDIEQIRVLQSFAQHMQVYPSNKHKPTLYVRLYDTYLVTGLERFYNGYKYFIPSIDFVRGYIETHGHFRVEAPGRYRLTLTGPLVPLCRDFLVGVGARNTRLYSVGSSYRWNIQSGSLRKLRDTLYPDGCVCNERVRMMMYKA</sequence>
<proteinExistence type="predicted"/>
<gene>
    <name evidence="1" type="ORF">SAMN05421543_11567</name>
</gene>
<organism evidence="1 2">
    <name type="scientific">Alicyclobacillus macrosporangiidus</name>
    <dbReference type="NCBI Taxonomy" id="392015"/>
    <lineage>
        <taxon>Bacteria</taxon>
        <taxon>Bacillati</taxon>
        <taxon>Bacillota</taxon>
        <taxon>Bacilli</taxon>
        <taxon>Bacillales</taxon>
        <taxon>Alicyclobacillaceae</taxon>
        <taxon>Alicyclobacillus</taxon>
    </lineage>
</organism>
<dbReference type="OrthoDB" id="2373385at2"/>
<name>A0A1I7KE36_9BACL</name>
<keyword evidence="2" id="KW-1185">Reference proteome</keyword>
<dbReference type="Proteomes" id="UP000183508">
    <property type="component" value="Unassembled WGS sequence"/>
</dbReference>
<protein>
    <submittedName>
        <fullName evidence="1">Uncharacterized protein</fullName>
    </submittedName>
</protein>